<proteinExistence type="predicted"/>
<name>A0A9N9Y8C6_9HYPO</name>
<dbReference type="AlphaFoldDB" id="A0A9N9Y8C6"/>
<gene>
    <name evidence="1" type="ORF">CBYS24578_00010875</name>
</gene>
<sequence>MPDTTREECSVDRWKKVNAVWGGNGTRETVSVGSVPGLVAYQDRWKTSVGTTRADDGRAGRRTETKRCRAGENAGEGLDTIGTAIAGEYRADATWEAGRIEANPSIEFAGWYLVAEQPNRQSDRGATRGKVPGGYWGNLGRCTPSSVRSREGGGGTYAVECDGPEALVRLTIDCWGWEDGMRMMVHVLGVGGRLTVRLAGGTGLRGPKPAPT</sequence>
<evidence type="ECO:0000313" key="2">
    <source>
        <dbReference type="Proteomes" id="UP000754883"/>
    </source>
</evidence>
<dbReference type="Proteomes" id="UP000754883">
    <property type="component" value="Unassembled WGS sequence"/>
</dbReference>
<keyword evidence="2" id="KW-1185">Reference proteome</keyword>
<organism evidence="1 2">
    <name type="scientific">Clonostachys byssicola</name>
    <dbReference type="NCBI Taxonomy" id="160290"/>
    <lineage>
        <taxon>Eukaryota</taxon>
        <taxon>Fungi</taxon>
        <taxon>Dikarya</taxon>
        <taxon>Ascomycota</taxon>
        <taxon>Pezizomycotina</taxon>
        <taxon>Sordariomycetes</taxon>
        <taxon>Hypocreomycetidae</taxon>
        <taxon>Hypocreales</taxon>
        <taxon>Bionectriaceae</taxon>
        <taxon>Clonostachys</taxon>
    </lineage>
</organism>
<comment type="caution">
    <text evidence="1">The sequence shown here is derived from an EMBL/GenBank/DDBJ whole genome shotgun (WGS) entry which is preliminary data.</text>
</comment>
<reference evidence="2" key="1">
    <citation type="submission" date="2019-06" db="EMBL/GenBank/DDBJ databases">
        <authorList>
            <person name="Broberg M."/>
        </authorList>
    </citation>
    <scope>NUCLEOTIDE SEQUENCE [LARGE SCALE GENOMIC DNA]</scope>
</reference>
<dbReference type="EMBL" id="CABFNO020001496">
    <property type="protein sequence ID" value="CAG9992662.1"/>
    <property type="molecule type" value="Genomic_DNA"/>
</dbReference>
<accession>A0A9N9Y8C6</accession>
<evidence type="ECO:0000313" key="1">
    <source>
        <dbReference type="EMBL" id="CAG9992662.1"/>
    </source>
</evidence>
<reference evidence="1 2" key="2">
    <citation type="submission" date="2021-10" db="EMBL/GenBank/DDBJ databases">
        <authorList>
            <person name="Piombo E."/>
        </authorList>
    </citation>
    <scope>NUCLEOTIDE SEQUENCE [LARGE SCALE GENOMIC DNA]</scope>
</reference>
<protein>
    <submittedName>
        <fullName evidence="1">Uncharacterized protein</fullName>
    </submittedName>
</protein>